<dbReference type="Proteomes" id="UP000192678">
    <property type="component" value="Unassembled WGS sequence"/>
</dbReference>
<protein>
    <submittedName>
        <fullName evidence="1">Uncharacterized protein</fullName>
    </submittedName>
</protein>
<dbReference type="EMBL" id="FWYB01000005">
    <property type="protein sequence ID" value="SMC90269.1"/>
    <property type="molecule type" value="Genomic_DNA"/>
</dbReference>
<sequence length="134" mass="15671">MKLTQLEDQKTIYYIKEFNDELGIPIQVAFDDLDAARAYINRFRTFGDAEIIECHLNPVFYTDINRDCYFIQFNRKNDMVTTYLVTDLQRAELAFSGQYFFEGDLICIYVMAVTQGEAVKTAHQIKDMLVKQNP</sequence>
<dbReference type="AlphaFoldDB" id="A0A1W2CYA6"/>
<reference evidence="1 2" key="1">
    <citation type="submission" date="2017-04" db="EMBL/GenBank/DDBJ databases">
        <authorList>
            <person name="Afonso C.L."/>
            <person name="Miller P.J."/>
            <person name="Scott M.A."/>
            <person name="Spackman E."/>
            <person name="Goraichik I."/>
            <person name="Dimitrov K.M."/>
            <person name="Suarez D.L."/>
            <person name="Swayne D.E."/>
        </authorList>
    </citation>
    <scope>NUCLEOTIDE SEQUENCE [LARGE SCALE GENOMIC DNA]</scope>
    <source>
        <strain evidence="1 2">DSM 19625</strain>
    </source>
</reference>
<evidence type="ECO:0000313" key="1">
    <source>
        <dbReference type="EMBL" id="SMC90269.1"/>
    </source>
</evidence>
<proteinExistence type="predicted"/>
<name>A0A1W2CYA6_9SPHI</name>
<accession>A0A1W2CYA6</accession>
<evidence type="ECO:0000313" key="2">
    <source>
        <dbReference type="Proteomes" id="UP000192678"/>
    </source>
</evidence>
<dbReference type="OrthoDB" id="775992at2"/>
<gene>
    <name evidence="1" type="ORF">SAMN04488101_10589</name>
</gene>
<dbReference type="RefSeq" id="WP_084289437.1">
    <property type="nucleotide sequence ID" value="NZ_FWYB01000005.1"/>
</dbReference>
<organism evidence="1 2">
    <name type="scientific">Pedobacter nyackensis</name>
    <dbReference type="NCBI Taxonomy" id="475255"/>
    <lineage>
        <taxon>Bacteria</taxon>
        <taxon>Pseudomonadati</taxon>
        <taxon>Bacteroidota</taxon>
        <taxon>Sphingobacteriia</taxon>
        <taxon>Sphingobacteriales</taxon>
        <taxon>Sphingobacteriaceae</taxon>
        <taxon>Pedobacter</taxon>
    </lineage>
</organism>
<keyword evidence="2" id="KW-1185">Reference proteome</keyword>